<dbReference type="PANTHER" id="PTHR37419">
    <property type="entry name" value="SERINE/THREONINE-PROTEIN KINASE TOXIN HIPA"/>
    <property type="match status" value="1"/>
</dbReference>
<proteinExistence type="inferred from homology"/>
<dbReference type="NCBIfam" id="TIGR03071">
    <property type="entry name" value="couple_hipA"/>
    <property type="match status" value="1"/>
</dbReference>
<dbReference type="STRING" id="288004.AL038_12730"/>
<feature type="domain" description="HipA N-terminal subdomain 1" evidence="5">
    <location>
        <begin position="5"/>
        <end position="100"/>
    </location>
</feature>
<dbReference type="PANTHER" id="PTHR37419:SF1">
    <property type="entry name" value="SERINE_THREONINE-PROTEIN KINASE TOXIN HIPA"/>
    <property type="match status" value="1"/>
</dbReference>
<evidence type="ECO:0000256" key="3">
    <source>
        <dbReference type="ARBA" id="ARBA00022777"/>
    </source>
</evidence>
<evidence type="ECO:0000256" key="2">
    <source>
        <dbReference type="ARBA" id="ARBA00022679"/>
    </source>
</evidence>
<evidence type="ECO:0000259" key="4">
    <source>
        <dbReference type="Pfam" id="PF07804"/>
    </source>
</evidence>
<keyword evidence="3" id="KW-0418">Kinase</keyword>
<organism evidence="6 7">
    <name type="scientific">Beggiatoa leptomitoformis</name>
    <dbReference type="NCBI Taxonomy" id="288004"/>
    <lineage>
        <taxon>Bacteria</taxon>
        <taxon>Pseudomonadati</taxon>
        <taxon>Pseudomonadota</taxon>
        <taxon>Gammaproteobacteria</taxon>
        <taxon>Thiotrichales</taxon>
        <taxon>Thiotrichaceae</taxon>
        <taxon>Beggiatoa</taxon>
    </lineage>
</organism>
<evidence type="ECO:0000313" key="6">
    <source>
        <dbReference type="EMBL" id="AUI69262.1"/>
    </source>
</evidence>
<evidence type="ECO:0000259" key="5">
    <source>
        <dbReference type="Pfam" id="PF13657"/>
    </source>
</evidence>
<comment type="similarity">
    <text evidence="1">Belongs to the HipA Ser/Thr kinase family.</text>
</comment>
<dbReference type="KEGG" id="blep:AL038_12730"/>
<dbReference type="Gene3D" id="1.10.1070.20">
    <property type="match status" value="1"/>
</dbReference>
<name>A0A2N9YFJ6_9GAMM</name>
<evidence type="ECO:0000313" key="7">
    <source>
        <dbReference type="Proteomes" id="UP000234271"/>
    </source>
</evidence>
<dbReference type="EMBL" id="CP018889">
    <property type="protein sequence ID" value="AUI69262.1"/>
    <property type="molecule type" value="Genomic_DNA"/>
</dbReference>
<feature type="domain" description="HipA-like C-terminal" evidence="4">
    <location>
        <begin position="141"/>
        <end position="381"/>
    </location>
</feature>
<protein>
    <submittedName>
        <fullName evidence="6">Type II toxin-antitoxin system HipA family toxin</fullName>
    </submittedName>
</protein>
<dbReference type="InterPro" id="IPR012893">
    <property type="entry name" value="HipA-like_C"/>
</dbReference>
<dbReference type="InterPro" id="IPR052028">
    <property type="entry name" value="HipA_Ser/Thr_kinase"/>
</dbReference>
<reference evidence="7" key="1">
    <citation type="submission" date="2016-12" db="EMBL/GenBank/DDBJ databases">
        <title>Complete Genome Sequence of Beggiatoa leptomitiformis D-401.</title>
        <authorList>
            <person name="Fomenkov A."/>
            <person name="Vincze T."/>
            <person name="Grabovich M."/>
            <person name="Anton B.P."/>
            <person name="Dubinina G."/>
            <person name="Orlova M."/>
            <person name="Belousova E."/>
            <person name="Roberts R.J."/>
        </authorList>
    </citation>
    <scope>NUCLEOTIDE SEQUENCE [LARGE SCALE GENOMIC DNA]</scope>
    <source>
        <strain evidence="7">D-401</strain>
    </source>
</reference>
<keyword evidence="2" id="KW-0808">Transferase</keyword>
<dbReference type="OrthoDB" id="9805913at2"/>
<keyword evidence="7" id="KW-1185">Reference proteome</keyword>
<gene>
    <name evidence="6" type="ORF">BLE401_11535</name>
</gene>
<dbReference type="Proteomes" id="UP000234271">
    <property type="component" value="Chromosome"/>
</dbReference>
<dbReference type="InterPro" id="IPR017508">
    <property type="entry name" value="HipA_N1"/>
</dbReference>
<dbReference type="RefSeq" id="WP_062153392.1">
    <property type="nucleotide sequence ID" value="NZ_CP012373.2"/>
</dbReference>
<dbReference type="Pfam" id="PF13657">
    <property type="entry name" value="Couple_hipA"/>
    <property type="match status" value="1"/>
</dbReference>
<dbReference type="GO" id="GO:0005829">
    <property type="term" value="C:cytosol"/>
    <property type="evidence" value="ECO:0007669"/>
    <property type="project" value="TreeGrafter"/>
</dbReference>
<evidence type="ECO:0000256" key="1">
    <source>
        <dbReference type="ARBA" id="ARBA00010164"/>
    </source>
</evidence>
<dbReference type="Pfam" id="PF07804">
    <property type="entry name" value="HipA_C"/>
    <property type="match status" value="1"/>
</dbReference>
<dbReference type="AlphaFoldDB" id="A0A2N9YFJ6"/>
<sequence>MIELIICYQQNRIGLLQYEPSTDNFTVRYTDEWNKQGFPLSPTIPLKKTSSGNPVKTFIENLLPEGNARVELSRFSGVSQQSFFTLLKTIGKESTGAFKFVTDDCQTEETRFIEIPPDILQNRIKARESQSLMIWDGKPRLSISGIQQKLPVVKLNDKFGFGEGSLASTHILKFAKPHTNLILNEYISMKLAASCGLKVATVDILDFGGEAVLSVQRFDRVIKDKAVARLHIIDACQALGVFSSHKYEWPLGHERDVADIRDGVSFKKLFAISESCKIPFRAKQHIIQWLIFNLLIKNADAHGKNISFFINQSGIEITPFYDLINIGLHKEYDQNLAMAIGDTYIHEKLNILDFKDLCDDCDIHLSIMKNILYQLTEGIAQKLDDIAKPINPLFYHKDFIEQYKQSVLENIAFLKARF</sequence>
<dbReference type="GO" id="GO:0004674">
    <property type="term" value="F:protein serine/threonine kinase activity"/>
    <property type="evidence" value="ECO:0007669"/>
    <property type="project" value="TreeGrafter"/>
</dbReference>
<accession>A0A2N9YFJ6</accession>